<dbReference type="PANTHER" id="PTHR35801:SF1">
    <property type="entry name" value="PHOSPHOSERINE PHOSPHATASE RSBX"/>
    <property type="match status" value="1"/>
</dbReference>
<proteinExistence type="predicted"/>
<dbReference type="InterPro" id="IPR036457">
    <property type="entry name" value="PPM-type-like_dom_sf"/>
</dbReference>
<sequence length="344" mass="37625">MGANHHLRFAIPDRSFVSITKRDIAKLALDWGFSEVEIGKINIAVSELVTNLIKFSPQGGEILVRPIGQPIDTLEIISLDKGPGMDEPVRMQEDGVSTYGSAGEGLGAIKRQSSLFDLYTLPGFGTVVLVHISKGKPATKIVQPSPKLEVGFIMVPLSKEIFCGDGFDISISNTRTDLLVLDGLGHGAHAHEASQQATKAFREHLSLDPANRMRAIHNSIKKTRGAVGLAATIHNNTIEYCGIGNISGKLFTMEASLLGAQYKNIISYNGILGHNIPTTLNNQQLEWVRNKTLVLHSDGIKSRWDLNKYTNLLRHHPTTIASVLYLDHSRHTDDTLVVVCKAKL</sequence>
<dbReference type="PANTHER" id="PTHR35801">
    <property type="entry name" value="PHOSPHOSERINE PHOSPHATASE RSBX"/>
    <property type="match status" value="1"/>
</dbReference>
<organism evidence="1 2">
    <name type="scientific">Pontibacter locisalis</name>
    <dbReference type="NCBI Taxonomy" id="1719035"/>
    <lineage>
        <taxon>Bacteria</taxon>
        <taxon>Pseudomonadati</taxon>
        <taxon>Bacteroidota</taxon>
        <taxon>Cytophagia</taxon>
        <taxon>Cytophagales</taxon>
        <taxon>Hymenobacteraceae</taxon>
        <taxon>Pontibacter</taxon>
    </lineage>
</organism>
<dbReference type="SUPFAM" id="SSF81606">
    <property type="entry name" value="PP2C-like"/>
    <property type="match status" value="1"/>
</dbReference>
<dbReference type="InterPro" id="IPR036890">
    <property type="entry name" value="HATPase_C_sf"/>
</dbReference>
<gene>
    <name evidence="1" type="ORF">ACFSRY_06305</name>
</gene>
<dbReference type="EMBL" id="JBHULU010000009">
    <property type="protein sequence ID" value="MFD2513472.1"/>
    <property type="molecule type" value="Genomic_DNA"/>
</dbReference>
<dbReference type="Gene3D" id="3.60.40.10">
    <property type="entry name" value="PPM-type phosphatase domain"/>
    <property type="match status" value="1"/>
</dbReference>
<keyword evidence="2" id="KW-1185">Reference proteome</keyword>
<evidence type="ECO:0000313" key="2">
    <source>
        <dbReference type="Proteomes" id="UP001597544"/>
    </source>
</evidence>
<dbReference type="Gene3D" id="3.30.565.10">
    <property type="entry name" value="Histidine kinase-like ATPase, C-terminal domain"/>
    <property type="match status" value="1"/>
</dbReference>
<comment type="caution">
    <text evidence="1">The sequence shown here is derived from an EMBL/GenBank/DDBJ whole genome shotgun (WGS) entry which is preliminary data.</text>
</comment>
<protein>
    <submittedName>
        <fullName evidence="1">Stage II sporulation protein E</fullName>
    </submittedName>
</protein>
<dbReference type="RefSeq" id="WP_377504169.1">
    <property type="nucleotide sequence ID" value="NZ_JBHULU010000009.1"/>
</dbReference>
<dbReference type="SUPFAM" id="SSF55874">
    <property type="entry name" value="ATPase domain of HSP90 chaperone/DNA topoisomerase II/histidine kinase"/>
    <property type="match status" value="1"/>
</dbReference>
<dbReference type="Proteomes" id="UP001597544">
    <property type="component" value="Unassembled WGS sequence"/>
</dbReference>
<reference evidence="2" key="1">
    <citation type="journal article" date="2019" name="Int. J. Syst. Evol. Microbiol.">
        <title>The Global Catalogue of Microorganisms (GCM) 10K type strain sequencing project: providing services to taxonomists for standard genome sequencing and annotation.</title>
        <authorList>
            <consortium name="The Broad Institute Genomics Platform"/>
            <consortium name="The Broad Institute Genome Sequencing Center for Infectious Disease"/>
            <person name="Wu L."/>
            <person name="Ma J."/>
        </authorList>
    </citation>
    <scope>NUCLEOTIDE SEQUENCE [LARGE SCALE GENOMIC DNA]</scope>
    <source>
        <strain evidence="2">KCTC 42498</strain>
    </source>
</reference>
<name>A0ABW5IIJ8_9BACT</name>
<evidence type="ECO:0000313" key="1">
    <source>
        <dbReference type="EMBL" id="MFD2513472.1"/>
    </source>
</evidence>
<accession>A0ABW5IIJ8</accession>
<dbReference type="InterPro" id="IPR039248">
    <property type="entry name" value="Ptase_RsbX"/>
</dbReference>